<protein>
    <submittedName>
        <fullName evidence="3">Substrate-binding domain-containing protein</fullName>
    </submittedName>
</protein>
<dbReference type="SMART" id="SM00327">
    <property type="entry name" value="VWA"/>
    <property type="match status" value="1"/>
</dbReference>
<dbReference type="Gene3D" id="3.40.50.410">
    <property type="entry name" value="von Willebrand factor, type A domain"/>
    <property type="match status" value="1"/>
</dbReference>
<organism evidence="3 4">
    <name type="scientific">Rhodococcus chondri</name>
    <dbReference type="NCBI Taxonomy" id="3065941"/>
    <lineage>
        <taxon>Bacteria</taxon>
        <taxon>Bacillati</taxon>
        <taxon>Actinomycetota</taxon>
        <taxon>Actinomycetes</taxon>
        <taxon>Mycobacteriales</taxon>
        <taxon>Nocardiaceae</taxon>
        <taxon>Rhodococcus</taxon>
    </lineage>
</organism>
<keyword evidence="1" id="KW-1133">Transmembrane helix</keyword>
<evidence type="ECO:0000256" key="1">
    <source>
        <dbReference type="SAM" id="Phobius"/>
    </source>
</evidence>
<sequence length="540" mass="56395">MTGGSGEAVRGHRRSGQGRYVIAGLVVALVAVGVAAFAATNSQECAETDEYTVAVAPGLEPALSEVLGRADTGCYRYTVTADEPGDVAARLGKGTEAPDLWIPEGGWWAPRAAATAKGPVRTISVPVATSPVVLVAAPGRGPLVPNWRSALALRGLDPGNPLRTGAAAAAIRAALAETADDPVAVGTVRTVMAPLAQKESARSGEPPTGPAMLDAIVSSASLGVATEQQAQSYIRTRERDLDVTVPDNGSLLLDYSVVATAPDPERHARATVAGTALADVLHTADAREVLSRHGFRDPAGQPLPDGRGVGPIPVLSLQDEQLAQEALAAWTMMALPVRTLFALDVSESMHARTDGKTRVDLIEQAAVAANGLFPDSVAAGLWAFSEDLGGPSRDHVEVVPIRRFDTVVDGRTQREILMSLSDATSELVGSGTALYDTTLAAFRKMQDTYDPRSINSVVLLTDGRDDDPNGISKEYLLDTLAAERDPARPVVIVPIGISDDADAETLAEIAAATGGTSYLASDPDDLVEVFVNALADRTRR</sequence>
<dbReference type="Proteomes" id="UP001331936">
    <property type="component" value="Unassembled WGS sequence"/>
</dbReference>
<name>A0ABU7JWQ1_9NOCA</name>
<keyword evidence="1" id="KW-0812">Transmembrane</keyword>
<comment type="caution">
    <text evidence="3">The sequence shown here is derived from an EMBL/GenBank/DDBJ whole genome shotgun (WGS) entry which is preliminary data.</text>
</comment>
<feature type="domain" description="VWFA" evidence="2">
    <location>
        <begin position="338"/>
        <end position="534"/>
    </location>
</feature>
<gene>
    <name evidence="3" type="ORF">Q8814_20435</name>
</gene>
<keyword evidence="1" id="KW-0472">Membrane</keyword>
<feature type="transmembrane region" description="Helical" evidence="1">
    <location>
        <begin position="20"/>
        <end position="39"/>
    </location>
</feature>
<dbReference type="RefSeq" id="WP_330153827.1">
    <property type="nucleotide sequence ID" value="NZ_JAUZMZ010000148.1"/>
</dbReference>
<dbReference type="InterPro" id="IPR002035">
    <property type="entry name" value="VWF_A"/>
</dbReference>
<accession>A0ABU7JWQ1</accession>
<keyword evidence="4" id="KW-1185">Reference proteome</keyword>
<dbReference type="PROSITE" id="PS50234">
    <property type="entry name" value="VWFA"/>
    <property type="match status" value="1"/>
</dbReference>
<dbReference type="Pfam" id="PF13531">
    <property type="entry name" value="SBP_bac_11"/>
    <property type="match status" value="1"/>
</dbReference>
<dbReference type="InterPro" id="IPR036465">
    <property type="entry name" value="vWFA_dom_sf"/>
</dbReference>
<dbReference type="SUPFAM" id="SSF53300">
    <property type="entry name" value="vWA-like"/>
    <property type="match status" value="1"/>
</dbReference>
<evidence type="ECO:0000259" key="2">
    <source>
        <dbReference type="PROSITE" id="PS50234"/>
    </source>
</evidence>
<dbReference type="Pfam" id="PF00092">
    <property type="entry name" value="VWA"/>
    <property type="match status" value="1"/>
</dbReference>
<proteinExistence type="predicted"/>
<evidence type="ECO:0000313" key="3">
    <source>
        <dbReference type="EMBL" id="MEE2034456.1"/>
    </source>
</evidence>
<reference evidence="3 4" key="1">
    <citation type="submission" date="2023-08" db="EMBL/GenBank/DDBJ databases">
        <authorList>
            <person name="Girao M."/>
            <person name="Carvalho M.F."/>
        </authorList>
    </citation>
    <scope>NUCLEOTIDE SEQUENCE [LARGE SCALE GENOMIC DNA]</scope>
    <source>
        <strain evidence="3 4">CC-R104</strain>
    </source>
</reference>
<evidence type="ECO:0000313" key="4">
    <source>
        <dbReference type="Proteomes" id="UP001331936"/>
    </source>
</evidence>
<dbReference type="EMBL" id="JAUZMZ010000148">
    <property type="protein sequence ID" value="MEE2034456.1"/>
    <property type="molecule type" value="Genomic_DNA"/>
</dbReference>